<name>A0A7R9M4G4_9ACAR</name>
<reference evidence="1" key="1">
    <citation type="submission" date="2020-11" db="EMBL/GenBank/DDBJ databases">
        <authorList>
            <person name="Tran Van P."/>
        </authorList>
    </citation>
    <scope>NUCLEOTIDE SEQUENCE</scope>
</reference>
<dbReference type="Proteomes" id="UP000728032">
    <property type="component" value="Unassembled WGS sequence"/>
</dbReference>
<sequence length="182" mass="21025">MSDLKINIKDKDMDHLWNNCSLTHIYEASVFLKTTLNDVRYQWALQFVADIESEPPSPLSAYICVHIIVGQLEFHRNYLSAVHIVFMYYWDVVRKDNIINKVLLDLSNSFQIENTFIRETIIRAEMCLKRIEKEMTTIATTINTANVISNTIGDKSSQVVAVEDNHPLISIPMKSSKMHHLN</sequence>
<organism evidence="1">
    <name type="scientific">Oppiella nova</name>
    <dbReference type="NCBI Taxonomy" id="334625"/>
    <lineage>
        <taxon>Eukaryota</taxon>
        <taxon>Metazoa</taxon>
        <taxon>Ecdysozoa</taxon>
        <taxon>Arthropoda</taxon>
        <taxon>Chelicerata</taxon>
        <taxon>Arachnida</taxon>
        <taxon>Acari</taxon>
        <taxon>Acariformes</taxon>
        <taxon>Sarcoptiformes</taxon>
        <taxon>Oribatida</taxon>
        <taxon>Brachypylina</taxon>
        <taxon>Oppioidea</taxon>
        <taxon>Oppiidae</taxon>
        <taxon>Oppiella</taxon>
    </lineage>
</organism>
<keyword evidence="2" id="KW-1185">Reference proteome</keyword>
<dbReference type="EMBL" id="OC921330">
    <property type="protein sequence ID" value="CAD7653300.1"/>
    <property type="molecule type" value="Genomic_DNA"/>
</dbReference>
<evidence type="ECO:0000313" key="2">
    <source>
        <dbReference type="Proteomes" id="UP000728032"/>
    </source>
</evidence>
<dbReference type="AlphaFoldDB" id="A0A7R9M4G4"/>
<dbReference type="EMBL" id="CAJPVJ010006505">
    <property type="protein sequence ID" value="CAG2170487.1"/>
    <property type="molecule type" value="Genomic_DNA"/>
</dbReference>
<accession>A0A7R9M4G4</accession>
<gene>
    <name evidence="1" type="ORF">ONB1V03_LOCUS9957</name>
</gene>
<proteinExistence type="predicted"/>
<evidence type="ECO:0000313" key="1">
    <source>
        <dbReference type="EMBL" id="CAD7653300.1"/>
    </source>
</evidence>
<protein>
    <submittedName>
        <fullName evidence="1">Uncharacterized protein</fullName>
    </submittedName>
</protein>